<dbReference type="Pfam" id="PF01037">
    <property type="entry name" value="AsnC_trans_reg"/>
    <property type="match status" value="1"/>
</dbReference>
<protein>
    <submittedName>
        <fullName evidence="5">Transcriptional regulator</fullName>
    </submittedName>
</protein>
<evidence type="ECO:0000313" key="6">
    <source>
        <dbReference type="Proteomes" id="UP000095210"/>
    </source>
</evidence>
<keyword evidence="6" id="KW-1185">Reference proteome</keyword>
<keyword evidence="1" id="KW-0805">Transcription regulation</keyword>
<keyword evidence="3" id="KW-0804">Transcription</keyword>
<dbReference type="GO" id="GO:0005829">
    <property type="term" value="C:cytosol"/>
    <property type="evidence" value="ECO:0007669"/>
    <property type="project" value="TreeGrafter"/>
</dbReference>
<proteinExistence type="predicted"/>
<dbReference type="InterPro" id="IPR011008">
    <property type="entry name" value="Dimeric_a/b-barrel"/>
</dbReference>
<dbReference type="Proteomes" id="UP000095210">
    <property type="component" value="Chromosome"/>
</dbReference>
<dbReference type="GO" id="GO:0043200">
    <property type="term" value="P:response to amino acid"/>
    <property type="evidence" value="ECO:0007669"/>
    <property type="project" value="TreeGrafter"/>
</dbReference>
<dbReference type="PROSITE" id="PS50956">
    <property type="entry name" value="HTH_ASNC_2"/>
    <property type="match status" value="1"/>
</dbReference>
<dbReference type="AlphaFoldDB" id="A0AAC9HNW2"/>
<dbReference type="Pfam" id="PF13404">
    <property type="entry name" value="HTH_AsnC-type"/>
    <property type="match status" value="1"/>
</dbReference>
<evidence type="ECO:0000256" key="2">
    <source>
        <dbReference type="ARBA" id="ARBA00023125"/>
    </source>
</evidence>
<reference evidence="6" key="1">
    <citation type="submission" date="2016-03" db="EMBL/GenBank/DDBJ databases">
        <title>Complete genome sequence of the type strain Actinoalloteichus hymeniacidonis DSM 45092.</title>
        <authorList>
            <person name="Schaffert L."/>
            <person name="Albersmeier A."/>
            <person name="Winkler A."/>
            <person name="Kalinowski J."/>
            <person name="Zotchev S."/>
            <person name="Ruckert C."/>
        </authorList>
    </citation>
    <scope>NUCLEOTIDE SEQUENCE [LARGE SCALE GENOMIC DNA]</scope>
    <source>
        <strain evidence="6">HPA177(T) (DSM 45092(T))</strain>
    </source>
</reference>
<keyword evidence="2" id="KW-0238">DNA-binding</keyword>
<dbReference type="PANTHER" id="PTHR30154:SF53">
    <property type="entry name" value="HTH-TYPE TRANSCRIPTIONAL REGULATOR LRPC"/>
    <property type="match status" value="1"/>
</dbReference>
<evidence type="ECO:0000256" key="1">
    <source>
        <dbReference type="ARBA" id="ARBA00023015"/>
    </source>
</evidence>
<dbReference type="GO" id="GO:0043565">
    <property type="term" value="F:sequence-specific DNA binding"/>
    <property type="evidence" value="ECO:0007669"/>
    <property type="project" value="InterPro"/>
</dbReference>
<dbReference type="InterPro" id="IPR036388">
    <property type="entry name" value="WH-like_DNA-bd_sf"/>
</dbReference>
<dbReference type="PRINTS" id="PR00033">
    <property type="entry name" value="HTHASNC"/>
</dbReference>
<dbReference type="SMART" id="SM00344">
    <property type="entry name" value="HTH_ASNC"/>
    <property type="match status" value="1"/>
</dbReference>
<dbReference type="Gene3D" id="1.10.10.10">
    <property type="entry name" value="Winged helix-like DNA-binding domain superfamily/Winged helix DNA-binding domain"/>
    <property type="match status" value="1"/>
</dbReference>
<dbReference type="RefSeq" id="WP_069848330.1">
    <property type="nucleotide sequence ID" value="NZ_CP014859.1"/>
</dbReference>
<gene>
    <name evidence="5" type="ORF">TL08_09970</name>
</gene>
<evidence type="ECO:0000256" key="3">
    <source>
        <dbReference type="ARBA" id="ARBA00023163"/>
    </source>
</evidence>
<evidence type="ECO:0000259" key="4">
    <source>
        <dbReference type="PROSITE" id="PS50956"/>
    </source>
</evidence>
<dbReference type="KEGG" id="ahm:TL08_09970"/>
<accession>A0AAC9HNW2</accession>
<name>A0AAC9HNW2_9PSEU</name>
<feature type="domain" description="HTH asnC-type" evidence="4">
    <location>
        <begin position="14"/>
        <end position="74"/>
    </location>
</feature>
<dbReference type="InterPro" id="IPR019887">
    <property type="entry name" value="Tscrpt_reg_AsnC/Lrp_C"/>
</dbReference>
<dbReference type="InterPro" id="IPR019888">
    <property type="entry name" value="Tscrpt_reg_AsnC-like"/>
</dbReference>
<dbReference type="EMBL" id="CP014859">
    <property type="protein sequence ID" value="AOS62809.1"/>
    <property type="molecule type" value="Genomic_DNA"/>
</dbReference>
<dbReference type="SUPFAM" id="SSF54909">
    <property type="entry name" value="Dimeric alpha+beta barrel"/>
    <property type="match status" value="1"/>
</dbReference>
<sequence>MRAEPGDLSDDDGMDEINRAILREVQRDPRISYSRLGAAVGLSSNAAAERLRRLTVRGVVRFKAVVDPSASGAGGLQVLIDVRLRGDQDNAGFEAALEPFAGIVEFHHVTGEFDYLLRAELADVAALDWLLRELKNRAGVADTSTRLILSPTRVPGRRPVPTKIPTAKSAIGREVLDQSIIRE</sequence>
<dbReference type="SUPFAM" id="SSF46785">
    <property type="entry name" value="Winged helix' DNA-binding domain"/>
    <property type="match status" value="1"/>
</dbReference>
<evidence type="ECO:0000313" key="5">
    <source>
        <dbReference type="EMBL" id="AOS62809.1"/>
    </source>
</evidence>
<dbReference type="PANTHER" id="PTHR30154">
    <property type="entry name" value="LEUCINE-RESPONSIVE REGULATORY PROTEIN"/>
    <property type="match status" value="1"/>
</dbReference>
<dbReference type="Gene3D" id="3.30.70.920">
    <property type="match status" value="1"/>
</dbReference>
<organism evidence="5 6">
    <name type="scientific">Actinoalloteichus hymeniacidonis</name>
    <dbReference type="NCBI Taxonomy" id="340345"/>
    <lineage>
        <taxon>Bacteria</taxon>
        <taxon>Bacillati</taxon>
        <taxon>Actinomycetota</taxon>
        <taxon>Actinomycetes</taxon>
        <taxon>Pseudonocardiales</taxon>
        <taxon>Pseudonocardiaceae</taxon>
        <taxon>Actinoalloteichus</taxon>
    </lineage>
</organism>
<dbReference type="InterPro" id="IPR036390">
    <property type="entry name" value="WH_DNA-bd_sf"/>
</dbReference>
<dbReference type="InterPro" id="IPR000485">
    <property type="entry name" value="AsnC-type_HTH_dom"/>
</dbReference>